<organism evidence="1 2">
    <name type="scientific">Aspergillus tanneri</name>
    <dbReference type="NCBI Taxonomy" id="1220188"/>
    <lineage>
        <taxon>Eukaryota</taxon>
        <taxon>Fungi</taxon>
        <taxon>Dikarya</taxon>
        <taxon>Ascomycota</taxon>
        <taxon>Pezizomycotina</taxon>
        <taxon>Eurotiomycetes</taxon>
        <taxon>Eurotiomycetidae</taxon>
        <taxon>Eurotiales</taxon>
        <taxon>Aspergillaceae</taxon>
        <taxon>Aspergillus</taxon>
        <taxon>Aspergillus subgen. Circumdati</taxon>
    </lineage>
</organism>
<gene>
    <name evidence="1" type="ORF">EYZ11_001242</name>
</gene>
<accession>A0A4S3JV38</accession>
<dbReference type="EMBL" id="SOSA01000022">
    <property type="protein sequence ID" value="THC99243.1"/>
    <property type="molecule type" value="Genomic_DNA"/>
</dbReference>
<dbReference type="Proteomes" id="UP000308092">
    <property type="component" value="Unassembled WGS sequence"/>
</dbReference>
<evidence type="ECO:0000313" key="2">
    <source>
        <dbReference type="Proteomes" id="UP000308092"/>
    </source>
</evidence>
<dbReference type="AlphaFoldDB" id="A0A4S3JV38"/>
<protein>
    <submittedName>
        <fullName evidence="1">Uncharacterized protein</fullName>
    </submittedName>
</protein>
<evidence type="ECO:0000313" key="1">
    <source>
        <dbReference type="EMBL" id="THC99243.1"/>
    </source>
</evidence>
<sequence length="44" mass="5032">MSSKGPFTGFAVPQVKRLGGINYYLSWCFYNVFYLLKETGTLFS</sequence>
<reference evidence="1 2" key="1">
    <citation type="submission" date="2019-03" db="EMBL/GenBank/DDBJ databases">
        <title>The genome sequence of a newly discovered highly antifungal drug resistant Aspergillus species, Aspergillus tanneri NIH 1004.</title>
        <authorList>
            <person name="Mounaud S."/>
            <person name="Singh I."/>
            <person name="Joardar V."/>
            <person name="Pakala S."/>
            <person name="Pakala S."/>
            <person name="Venepally P."/>
            <person name="Hoover J."/>
            <person name="Nierman W."/>
            <person name="Chung J."/>
            <person name="Losada L."/>
        </authorList>
    </citation>
    <scope>NUCLEOTIDE SEQUENCE [LARGE SCALE GENOMIC DNA]</scope>
    <source>
        <strain evidence="1 2">NIH1004</strain>
    </source>
</reference>
<keyword evidence="2" id="KW-1185">Reference proteome</keyword>
<proteinExistence type="predicted"/>
<comment type="caution">
    <text evidence="1">The sequence shown here is derived from an EMBL/GenBank/DDBJ whole genome shotgun (WGS) entry which is preliminary data.</text>
</comment>
<name>A0A4S3JV38_9EURO</name>
<dbReference type="VEuPathDB" id="FungiDB:EYZ11_001242"/>